<dbReference type="Pfam" id="PF12833">
    <property type="entry name" value="HTH_18"/>
    <property type="match status" value="1"/>
</dbReference>
<evidence type="ECO:0000313" key="5">
    <source>
        <dbReference type="EMBL" id="MBT2188243.1"/>
    </source>
</evidence>
<proteinExistence type="predicted"/>
<dbReference type="SUPFAM" id="SSF46689">
    <property type="entry name" value="Homeodomain-like"/>
    <property type="match status" value="1"/>
</dbReference>
<dbReference type="SMART" id="SM00342">
    <property type="entry name" value="HTH_ARAC"/>
    <property type="match status" value="1"/>
</dbReference>
<dbReference type="Pfam" id="PF14525">
    <property type="entry name" value="AraC_binding_2"/>
    <property type="match status" value="1"/>
</dbReference>
<reference evidence="5" key="1">
    <citation type="submission" date="2021-05" db="EMBL/GenBank/DDBJ databases">
        <title>Genome of Sphingobium sp. strain.</title>
        <authorList>
            <person name="Fan R."/>
        </authorList>
    </citation>
    <scope>NUCLEOTIDE SEQUENCE</scope>
    <source>
        <strain evidence="5">H33</strain>
    </source>
</reference>
<dbReference type="InterPro" id="IPR050204">
    <property type="entry name" value="AraC_XylS_family_regulators"/>
</dbReference>
<dbReference type="InterPro" id="IPR035418">
    <property type="entry name" value="AraC-bd_2"/>
</dbReference>
<dbReference type="InterPro" id="IPR018060">
    <property type="entry name" value="HTH_AraC"/>
</dbReference>
<protein>
    <submittedName>
        <fullName evidence="5">Helix-turn-helix domain-containing protein</fullName>
    </submittedName>
</protein>
<evidence type="ECO:0000256" key="2">
    <source>
        <dbReference type="ARBA" id="ARBA00023125"/>
    </source>
</evidence>
<dbReference type="Gene3D" id="1.10.10.60">
    <property type="entry name" value="Homeodomain-like"/>
    <property type="match status" value="1"/>
</dbReference>
<keyword evidence="3" id="KW-0804">Transcription</keyword>
<name>A0A9X1DDZ9_9SPHN</name>
<keyword evidence="2" id="KW-0238">DNA-binding</keyword>
<evidence type="ECO:0000313" key="6">
    <source>
        <dbReference type="Proteomes" id="UP001138757"/>
    </source>
</evidence>
<evidence type="ECO:0000259" key="4">
    <source>
        <dbReference type="PROSITE" id="PS01124"/>
    </source>
</evidence>
<dbReference type="PROSITE" id="PS01124">
    <property type="entry name" value="HTH_ARAC_FAMILY_2"/>
    <property type="match status" value="1"/>
</dbReference>
<sequence>MSHSAEAYESRRNAAPAFYTSNIHGETTHIEVYTRIPDAVIRSLHMGQMEMIRMRSGSVAIRRNASEIRGRGLRMSTFILQVEGRTAFKHYGNQITLEEGDFTLCDNNTEYEFRCDGPNEVLMFRVPTSLVKESIPTPDFLCGQRLAKGESLASTAAAMARDLAAKDDLKLPSETRERAGRHLLDVLASSYAAMLDDRMSTSAIMSGRFWKVKLFIEEHLRDPDLSPSLIARKLQLSDRYLRMIFAVSDESPSAYILRRRLEECARQLRDPRWRSHSITDIAFSWGFNSAPHFARSFRTRFESSPRDYRQQQVELA</sequence>
<gene>
    <name evidence="5" type="ORF">KK488_14905</name>
</gene>
<dbReference type="InterPro" id="IPR020449">
    <property type="entry name" value="Tscrpt_reg_AraC-type_HTH"/>
</dbReference>
<keyword evidence="1" id="KW-0805">Transcription regulation</keyword>
<accession>A0A9X1DDZ9</accession>
<organism evidence="5 6">
    <name type="scientific">Sphingobium nicotianae</name>
    <dbReference type="NCBI Taxonomy" id="2782607"/>
    <lineage>
        <taxon>Bacteria</taxon>
        <taxon>Pseudomonadati</taxon>
        <taxon>Pseudomonadota</taxon>
        <taxon>Alphaproteobacteria</taxon>
        <taxon>Sphingomonadales</taxon>
        <taxon>Sphingomonadaceae</taxon>
        <taxon>Sphingobium</taxon>
    </lineage>
</organism>
<dbReference type="PRINTS" id="PR00032">
    <property type="entry name" value="HTHARAC"/>
</dbReference>
<dbReference type="AlphaFoldDB" id="A0A9X1DDZ9"/>
<dbReference type="GO" id="GO:0003700">
    <property type="term" value="F:DNA-binding transcription factor activity"/>
    <property type="evidence" value="ECO:0007669"/>
    <property type="project" value="InterPro"/>
</dbReference>
<dbReference type="GO" id="GO:0043565">
    <property type="term" value="F:sequence-specific DNA binding"/>
    <property type="evidence" value="ECO:0007669"/>
    <property type="project" value="InterPro"/>
</dbReference>
<dbReference type="Proteomes" id="UP001138757">
    <property type="component" value="Unassembled WGS sequence"/>
</dbReference>
<dbReference type="EMBL" id="JAHGAW010000009">
    <property type="protein sequence ID" value="MBT2188243.1"/>
    <property type="molecule type" value="Genomic_DNA"/>
</dbReference>
<comment type="caution">
    <text evidence="5">The sequence shown here is derived from an EMBL/GenBank/DDBJ whole genome shotgun (WGS) entry which is preliminary data.</text>
</comment>
<dbReference type="InterPro" id="IPR009057">
    <property type="entry name" value="Homeodomain-like_sf"/>
</dbReference>
<dbReference type="PANTHER" id="PTHR46796">
    <property type="entry name" value="HTH-TYPE TRANSCRIPTIONAL ACTIVATOR RHAS-RELATED"/>
    <property type="match status" value="1"/>
</dbReference>
<evidence type="ECO:0000256" key="1">
    <source>
        <dbReference type="ARBA" id="ARBA00023015"/>
    </source>
</evidence>
<keyword evidence="6" id="KW-1185">Reference proteome</keyword>
<evidence type="ECO:0000256" key="3">
    <source>
        <dbReference type="ARBA" id="ARBA00023163"/>
    </source>
</evidence>
<dbReference type="RefSeq" id="WP_214624492.1">
    <property type="nucleotide sequence ID" value="NZ_JAHGAW010000009.1"/>
</dbReference>
<feature type="domain" description="HTH araC/xylS-type" evidence="4">
    <location>
        <begin position="210"/>
        <end position="311"/>
    </location>
</feature>
<dbReference type="PANTHER" id="PTHR46796:SF6">
    <property type="entry name" value="ARAC SUBFAMILY"/>
    <property type="match status" value="1"/>
</dbReference>